<dbReference type="GO" id="GO:0006529">
    <property type="term" value="P:asparagine biosynthetic process"/>
    <property type="evidence" value="ECO:0007669"/>
    <property type="project" value="InterPro"/>
</dbReference>
<dbReference type="KEGG" id="sgi:SGRAN_3226"/>
<dbReference type="SUPFAM" id="SSF56235">
    <property type="entry name" value="N-terminal nucleophile aminohydrolases (Ntn hydrolases)"/>
    <property type="match status" value="1"/>
</dbReference>
<evidence type="ECO:0000313" key="5">
    <source>
        <dbReference type="EMBL" id="AMG75569.1"/>
    </source>
</evidence>
<dbReference type="RefSeq" id="WP_082737313.1">
    <property type="nucleotide sequence ID" value="NZ_CP012199.1"/>
</dbReference>
<dbReference type="Proteomes" id="UP000058599">
    <property type="component" value="Chromosome"/>
</dbReference>
<dbReference type="InterPro" id="IPR029055">
    <property type="entry name" value="Ntn_hydrolases_N"/>
</dbReference>
<comment type="catalytic activity">
    <reaction evidence="3">
        <text>L-aspartate + L-glutamine + ATP + H2O = L-asparagine + L-glutamate + AMP + diphosphate + H(+)</text>
        <dbReference type="Rhea" id="RHEA:12228"/>
        <dbReference type="ChEBI" id="CHEBI:15377"/>
        <dbReference type="ChEBI" id="CHEBI:15378"/>
        <dbReference type="ChEBI" id="CHEBI:29985"/>
        <dbReference type="ChEBI" id="CHEBI:29991"/>
        <dbReference type="ChEBI" id="CHEBI:30616"/>
        <dbReference type="ChEBI" id="CHEBI:33019"/>
        <dbReference type="ChEBI" id="CHEBI:58048"/>
        <dbReference type="ChEBI" id="CHEBI:58359"/>
        <dbReference type="ChEBI" id="CHEBI:456215"/>
        <dbReference type="EC" id="6.3.5.4"/>
    </reaction>
</comment>
<dbReference type="Gene3D" id="3.40.50.620">
    <property type="entry name" value="HUPs"/>
    <property type="match status" value="1"/>
</dbReference>
<comment type="pathway">
    <text evidence="1">Amino-acid biosynthesis; L-asparagine biosynthesis; L-asparagine from L-aspartate (L-Gln route): step 1/1.</text>
</comment>
<accession>A0AA86GM58</accession>
<protein>
    <recommendedName>
        <fullName evidence="2">asparagine synthase (glutamine-hydrolyzing)</fullName>
        <ecNumber evidence="2">6.3.5.4</ecNumber>
    </recommendedName>
</protein>
<dbReference type="InterPro" id="IPR001962">
    <property type="entry name" value="Asn_synthase"/>
</dbReference>
<reference evidence="5 6" key="1">
    <citation type="journal article" date="2016" name="BMC Genomics">
        <title>Genomic analysis of the nitrate-respiring Sphingopyxis granuli (formerly Sphingomonas macrogoltabida) strain TFA.</title>
        <authorList>
            <person name="Garcia-Romero I."/>
            <person name="Perez-Pulido A.J."/>
            <person name="Gonzalez-Flores Y.E."/>
            <person name="Reyes-Ramirez F."/>
            <person name="Santero E."/>
            <person name="Floriano B."/>
        </authorList>
    </citation>
    <scope>NUCLEOTIDE SEQUENCE [LARGE SCALE GENOMIC DNA]</scope>
    <source>
        <strain evidence="5 6">TFA</strain>
    </source>
</reference>
<proteinExistence type="predicted"/>
<gene>
    <name evidence="5" type="ORF">SGRAN_3226</name>
</gene>
<organism evidence="5 6">
    <name type="scientific">Sphingopyxis granuli</name>
    <dbReference type="NCBI Taxonomy" id="267128"/>
    <lineage>
        <taxon>Bacteria</taxon>
        <taxon>Pseudomonadati</taxon>
        <taxon>Pseudomonadota</taxon>
        <taxon>Alphaproteobacteria</taxon>
        <taxon>Sphingomonadales</taxon>
        <taxon>Sphingomonadaceae</taxon>
        <taxon>Sphingopyxis</taxon>
    </lineage>
</organism>
<evidence type="ECO:0000256" key="3">
    <source>
        <dbReference type="ARBA" id="ARBA00048741"/>
    </source>
</evidence>
<dbReference type="PANTHER" id="PTHR43284:SF1">
    <property type="entry name" value="ASPARAGINE SYNTHETASE"/>
    <property type="match status" value="1"/>
</dbReference>
<keyword evidence="6" id="KW-1185">Reference proteome</keyword>
<dbReference type="SUPFAM" id="SSF52402">
    <property type="entry name" value="Adenine nucleotide alpha hydrolases-like"/>
    <property type="match status" value="1"/>
</dbReference>
<evidence type="ECO:0000256" key="2">
    <source>
        <dbReference type="ARBA" id="ARBA00012737"/>
    </source>
</evidence>
<dbReference type="Pfam" id="PF00733">
    <property type="entry name" value="Asn_synthase"/>
    <property type="match status" value="1"/>
</dbReference>
<dbReference type="GO" id="GO:0004066">
    <property type="term" value="F:asparagine synthase (glutamine-hydrolyzing) activity"/>
    <property type="evidence" value="ECO:0007669"/>
    <property type="project" value="UniProtKB-EC"/>
</dbReference>
<evidence type="ECO:0000259" key="4">
    <source>
        <dbReference type="Pfam" id="PF00733"/>
    </source>
</evidence>
<sequence>MKGAFAAFLGDVEGARDLVDAAERRGLVSVDLQPGRVIFASEAMPLQRASGGAVILGDCFTRYPATGRAPKNCWGSYVAFTAESGALGVERAALTGMPVYWCRHPAGLACASDPALLLAPHAPVAIDWEFVGSTLAYINLRTERTGLVGVHELVAGTGIKFDGRSICVASTWSPWHYVARPTSPRLVDIAPELAKRIIDCTAAWSASRHDIILELSGGLDSSIVAAALRAADSDFSAITFATPEAEGDERHFARAVASRCGIGLTEVVHDDAAIDLVSLPDALTVRPAAYSVLGGLDRAFVEHVSDRSRPIFGGIGGDSVFHLSTTVAPILDVWSSWGWSRRTFAALRDVARASDATIWEAARLSWRAHRAGPRMGWRRDTAYLNPAALPETPFAHPWDEGEGTVSQAKRNQAESIRRILDFLDRPRRWEGRDVVSPLLSQPVVELCLSIPSGSWFSGGRNRAVARAAFADRLPPQVVWRKGKGRMEALCAAAYMRQRAQLRELLLGGILAQRGLLDAQAIEAYLERDLTEGDFDYFRLIEIGDVERWLRVVEPGVAAGSSLAQR</sequence>
<name>A0AA86GM58_9SPHN</name>
<dbReference type="AlphaFoldDB" id="A0AA86GM58"/>
<dbReference type="InterPro" id="IPR051786">
    <property type="entry name" value="ASN_synthetase/amidase"/>
</dbReference>
<dbReference type="InterPro" id="IPR014729">
    <property type="entry name" value="Rossmann-like_a/b/a_fold"/>
</dbReference>
<dbReference type="PANTHER" id="PTHR43284">
    <property type="entry name" value="ASPARAGINE SYNTHETASE (GLUTAMINE-HYDROLYZING)"/>
    <property type="match status" value="1"/>
</dbReference>
<feature type="domain" description="Asparagine synthetase" evidence="4">
    <location>
        <begin position="208"/>
        <end position="549"/>
    </location>
</feature>
<dbReference type="EC" id="6.3.5.4" evidence="2"/>
<evidence type="ECO:0000313" key="6">
    <source>
        <dbReference type="Proteomes" id="UP000058599"/>
    </source>
</evidence>
<dbReference type="EMBL" id="CP012199">
    <property type="protein sequence ID" value="AMG75569.1"/>
    <property type="molecule type" value="Genomic_DNA"/>
</dbReference>
<evidence type="ECO:0000256" key="1">
    <source>
        <dbReference type="ARBA" id="ARBA00005187"/>
    </source>
</evidence>